<dbReference type="GeneTree" id="ENSGT01060000248575"/>
<evidence type="ECO:0000259" key="11">
    <source>
        <dbReference type="SMART" id="SM00607"/>
    </source>
</evidence>
<dbReference type="InterPro" id="IPR006585">
    <property type="entry name" value="FTP1"/>
</dbReference>
<feature type="transmembrane region" description="Helical" evidence="10">
    <location>
        <begin position="6"/>
        <end position="27"/>
    </location>
</feature>
<evidence type="ECO:0000256" key="5">
    <source>
        <dbReference type="ARBA" id="ARBA00022525"/>
    </source>
</evidence>
<evidence type="ECO:0000313" key="13">
    <source>
        <dbReference type="Proteomes" id="UP000265040"/>
    </source>
</evidence>
<evidence type="ECO:0000256" key="3">
    <source>
        <dbReference type="ARBA" id="ARBA00010147"/>
    </source>
</evidence>
<comment type="function">
    <text evidence="1">Acts as a defensive agent. Recognizes blood group fucosylated oligosaccharides including A, B, H and Lewis B-type antigens. Does not recognize Lewis A antigen and has low affinity for monovalent haptens.</text>
</comment>
<dbReference type="GO" id="GO:0046872">
    <property type="term" value="F:metal ion binding"/>
    <property type="evidence" value="ECO:0007669"/>
    <property type="project" value="UniProtKB-KW"/>
</dbReference>
<reference evidence="12" key="1">
    <citation type="submission" date="2021-04" db="EMBL/GenBank/DDBJ databases">
        <authorList>
            <consortium name="Wellcome Sanger Institute Data Sharing"/>
        </authorList>
    </citation>
    <scope>NUCLEOTIDE SEQUENCE [LARGE SCALE GENOMIC DNA]</scope>
</reference>
<feature type="domain" description="Fucolectin tachylectin-4 pentraxin-1" evidence="11">
    <location>
        <begin position="33"/>
        <end position="170"/>
    </location>
</feature>
<dbReference type="Ensembl" id="ENSATET00000014457.2">
    <property type="protein sequence ID" value="ENSATEP00000014227.2"/>
    <property type="gene ID" value="ENSATEG00000009929.2"/>
</dbReference>
<evidence type="ECO:0000256" key="10">
    <source>
        <dbReference type="SAM" id="Phobius"/>
    </source>
</evidence>
<comment type="subcellular location">
    <subcellularLocation>
        <location evidence="2">Secreted</location>
    </subcellularLocation>
</comment>
<evidence type="ECO:0000256" key="1">
    <source>
        <dbReference type="ARBA" id="ARBA00002219"/>
    </source>
</evidence>
<dbReference type="AlphaFoldDB" id="A0A3Q1HYQ6"/>
<evidence type="ECO:0000256" key="9">
    <source>
        <dbReference type="ARBA" id="ARBA00023157"/>
    </source>
</evidence>
<keyword evidence="10" id="KW-1133">Transmembrane helix</keyword>
<reference evidence="12" key="2">
    <citation type="submission" date="2025-08" db="UniProtKB">
        <authorList>
            <consortium name="Ensembl"/>
        </authorList>
    </citation>
    <scope>IDENTIFICATION</scope>
</reference>
<dbReference type="GO" id="GO:0010185">
    <property type="term" value="P:regulation of cellular defense response"/>
    <property type="evidence" value="ECO:0007669"/>
    <property type="project" value="UniProtKB-ARBA"/>
</dbReference>
<evidence type="ECO:0000256" key="6">
    <source>
        <dbReference type="ARBA" id="ARBA00022723"/>
    </source>
</evidence>
<dbReference type="Pfam" id="PF22633">
    <property type="entry name" value="F5_F8_type_C_2"/>
    <property type="match status" value="1"/>
</dbReference>
<keyword evidence="10" id="KW-0812">Transmembrane</keyword>
<dbReference type="InterPro" id="IPR051941">
    <property type="entry name" value="BG_Antigen-Binding_Lectin"/>
</dbReference>
<dbReference type="GO" id="GO:0042806">
    <property type="term" value="F:fucose binding"/>
    <property type="evidence" value="ECO:0007669"/>
    <property type="project" value="UniProtKB-ARBA"/>
</dbReference>
<keyword evidence="7" id="KW-0430">Lectin</keyword>
<keyword evidence="8" id="KW-0106">Calcium</keyword>
<dbReference type="PANTHER" id="PTHR45713">
    <property type="entry name" value="FTP DOMAIN-CONTAINING PROTEIN"/>
    <property type="match status" value="1"/>
</dbReference>
<evidence type="ECO:0000256" key="8">
    <source>
        <dbReference type="ARBA" id="ARBA00022837"/>
    </source>
</evidence>
<dbReference type="STRING" id="64144.ENSATEP00000014227"/>
<evidence type="ECO:0000313" key="12">
    <source>
        <dbReference type="Ensembl" id="ENSATEP00000014227.2"/>
    </source>
</evidence>
<dbReference type="Proteomes" id="UP000265040">
    <property type="component" value="Chromosome 2"/>
</dbReference>
<evidence type="ECO:0000256" key="7">
    <source>
        <dbReference type="ARBA" id="ARBA00022734"/>
    </source>
</evidence>
<proteinExistence type="inferred from homology"/>
<comment type="similarity">
    <text evidence="3">Belongs to the fucolectin family.</text>
</comment>
<dbReference type="GO" id="GO:0001868">
    <property type="term" value="P:regulation of complement activation, lectin pathway"/>
    <property type="evidence" value="ECO:0007669"/>
    <property type="project" value="UniProtKB-ARBA"/>
</dbReference>
<organism evidence="12 13">
    <name type="scientific">Anabas testudineus</name>
    <name type="common">Climbing perch</name>
    <name type="synonym">Anthias testudineus</name>
    <dbReference type="NCBI Taxonomy" id="64144"/>
    <lineage>
        <taxon>Eukaryota</taxon>
        <taxon>Metazoa</taxon>
        <taxon>Chordata</taxon>
        <taxon>Craniata</taxon>
        <taxon>Vertebrata</taxon>
        <taxon>Euteleostomi</taxon>
        <taxon>Actinopterygii</taxon>
        <taxon>Neopterygii</taxon>
        <taxon>Teleostei</taxon>
        <taxon>Neoteleostei</taxon>
        <taxon>Acanthomorphata</taxon>
        <taxon>Anabantaria</taxon>
        <taxon>Anabantiformes</taxon>
        <taxon>Anabantoidei</taxon>
        <taxon>Anabantidae</taxon>
        <taxon>Anabas</taxon>
    </lineage>
</organism>
<protein>
    <recommendedName>
        <fullName evidence="11">Fucolectin tachylectin-4 pentraxin-1 domain-containing protein</fullName>
    </recommendedName>
</protein>
<dbReference type="InterPro" id="IPR008979">
    <property type="entry name" value="Galactose-bd-like_sf"/>
</dbReference>
<dbReference type="InParanoid" id="A0A3Q1HYQ6"/>
<dbReference type="PANTHER" id="PTHR45713:SF8">
    <property type="entry name" value="SI:CH211-215K15.4"/>
    <property type="match status" value="1"/>
</dbReference>
<keyword evidence="6" id="KW-0479">Metal-binding</keyword>
<keyword evidence="10" id="KW-0472">Membrane</keyword>
<dbReference type="OrthoDB" id="547680at2759"/>
<dbReference type="GO" id="GO:0005576">
    <property type="term" value="C:extracellular region"/>
    <property type="evidence" value="ECO:0007669"/>
    <property type="project" value="UniProtKB-SubCell"/>
</dbReference>
<keyword evidence="9" id="KW-1015">Disulfide bond</keyword>
<dbReference type="SUPFAM" id="SSF49785">
    <property type="entry name" value="Galactose-binding domain-like"/>
    <property type="match status" value="1"/>
</dbReference>
<reference evidence="12" key="3">
    <citation type="submission" date="2025-09" db="UniProtKB">
        <authorList>
            <consortium name="Ensembl"/>
        </authorList>
    </citation>
    <scope>IDENTIFICATION</scope>
</reference>
<dbReference type="Gene3D" id="2.60.120.260">
    <property type="entry name" value="Galactose-binding domain-like"/>
    <property type="match status" value="1"/>
</dbReference>
<dbReference type="SMART" id="SM00607">
    <property type="entry name" value="FTP"/>
    <property type="match status" value="1"/>
</dbReference>
<keyword evidence="5" id="KW-0964">Secreted</keyword>
<evidence type="ECO:0000256" key="4">
    <source>
        <dbReference type="ARBA" id="ARBA00011233"/>
    </source>
</evidence>
<comment type="subunit">
    <text evidence="4">Homotrimer.</text>
</comment>
<sequence length="171" mass="18552">LKLTRVFLSFSTYLFIIFKKYFFFVIVPHSNSFPNVAPIGTATQSSTAFSGYASAAIDGNRDSSYYSGSCSHTENAIGNWWSLLLPAVYRIATISITNRNELADRINNAEILIGNSLENNGNNNPRCAVISSIPAGGTSSFDCGGMIGRLVNVFLPVYNPLTICELEVYGG</sequence>
<name>A0A3Q1HYQ6_ANATE</name>
<accession>A0A3Q1HYQ6</accession>
<keyword evidence="13" id="KW-1185">Reference proteome</keyword>
<evidence type="ECO:0000256" key="2">
    <source>
        <dbReference type="ARBA" id="ARBA00004613"/>
    </source>
</evidence>